<protein>
    <recommendedName>
        <fullName evidence="1">Glycosyl hydrolase family 13 catalytic domain-containing protein</fullName>
    </recommendedName>
</protein>
<dbReference type="SUPFAM" id="SSF51445">
    <property type="entry name" value="(Trans)glycosidases"/>
    <property type="match status" value="1"/>
</dbReference>
<dbReference type="InterPro" id="IPR017853">
    <property type="entry name" value="GH"/>
</dbReference>
<reference evidence="2" key="1">
    <citation type="submission" date="2019-03" db="EMBL/GenBank/DDBJ databases">
        <title>Single cell metagenomics reveals metabolic interactions within the superorganism composed of flagellate Streblomastix strix and complex community of Bacteroidetes bacteria on its surface.</title>
        <authorList>
            <person name="Treitli S.C."/>
            <person name="Kolisko M."/>
            <person name="Husnik F."/>
            <person name="Keeling P."/>
            <person name="Hampl V."/>
        </authorList>
    </citation>
    <scope>NUCLEOTIDE SEQUENCE</scope>
    <source>
        <strain evidence="2">STM</strain>
    </source>
</reference>
<dbReference type="InterPro" id="IPR006047">
    <property type="entry name" value="GH13_cat_dom"/>
</dbReference>
<dbReference type="PANTHER" id="PTHR10357">
    <property type="entry name" value="ALPHA-AMYLASE FAMILY MEMBER"/>
    <property type="match status" value="1"/>
</dbReference>
<name>A0A5J4RHZ4_9ZZZZ</name>
<dbReference type="PANTHER" id="PTHR10357:SF205">
    <property type="entry name" value="O-GLYCOSYL HYDROLASE FAMILY 13"/>
    <property type="match status" value="1"/>
</dbReference>
<dbReference type="GO" id="GO:0004556">
    <property type="term" value="F:alpha-amylase activity"/>
    <property type="evidence" value="ECO:0007669"/>
    <property type="project" value="TreeGrafter"/>
</dbReference>
<evidence type="ECO:0000313" key="2">
    <source>
        <dbReference type="EMBL" id="KAA6333248.1"/>
    </source>
</evidence>
<dbReference type="SUPFAM" id="SSF51011">
    <property type="entry name" value="Glycosyl hydrolase domain"/>
    <property type="match status" value="1"/>
</dbReference>
<dbReference type="Pfam" id="PF00128">
    <property type="entry name" value="Alpha-amylase"/>
    <property type="match status" value="1"/>
</dbReference>
<dbReference type="AlphaFoldDB" id="A0A5J4RHZ4"/>
<evidence type="ECO:0000259" key="1">
    <source>
        <dbReference type="Pfam" id="PF00128"/>
    </source>
</evidence>
<dbReference type="EMBL" id="SNRY01001136">
    <property type="protein sequence ID" value="KAA6333248.1"/>
    <property type="molecule type" value="Genomic_DNA"/>
</dbReference>
<proteinExistence type="predicted"/>
<dbReference type="Gene3D" id="3.20.20.80">
    <property type="entry name" value="Glycosidases"/>
    <property type="match status" value="1"/>
</dbReference>
<dbReference type="GO" id="GO:0009313">
    <property type="term" value="P:oligosaccharide catabolic process"/>
    <property type="evidence" value="ECO:0007669"/>
    <property type="project" value="TreeGrafter"/>
</dbReference>
<sequence length="382" mass="44250">MQAGALQPYREYPAKATGNDHFDAHPAISDWYETVKLNYGVDYVGGGECHFFPIPDTWEKMLNILLFWGAKEIDGFRCDMAEMVLVEFWEWCIPLVKSKYPNMIFIAEIYNPSEYHNYLLRGKFDYLYDKVGLYDTLRNITCGYETADAITHCWQSLGGIEKNMVNFLENHDEQRIASDFYAGDARKAISALIVAACMNTNPMMIYFGQELGEPGMDYEGFSGRDGRTSIFDYWCVDSIRRWRNEDTFDGKELTDNVQRLRSLYQRILLLCNEEQAITQGSFYDLMYVNQYNWKFNRHKQYAFLRKYKNEILLVLANFDELSVEVGINIPAHAFEFLDLPQLEVCTVVDLLTGKEEQITLLPDKTVHTSAGAWNGKILKISC</sequence>
<organism evidence="2">
    <name type="scientific">termite gut metagenome</name>
    <dbReference type="NCBI Taxonomy" id="433724"/>
    <lineage>
        <taxon>unclassified sequences</taxon>
        <taxon>metagenomes</taxon>
        <taxon>organismal metagenomes</taxon>
    </lineage>
</organism>
<gene>
    <name evidence="2" type="ORF">EZS27_018320</name>
</gene>
<accession>A0A5J4RHZ4</accession>
<comment type="caution">
    <text evidence="2">The sequence shown here is derived from an EMBL/GenBank/DDBJ whole genome shotgun (WGS) entry which is preliminary data.</text>
</comment>
<feature type="domain" description="Glycosyl hydrolase family 13 catalytic" evidence="1">
    <location>
        <begin position="58"/>
        <end position="258"/>
    </location>
</feature>